<organism evidence="1 2">
    <name type="scientific">Pyropia yezoensis</name>
    <name type="common">Susabi-nori</name>
    <name type="synonym">Porphyra yezoensis</name>
    <dbReference type="NCBI Taxonomy" id="2788"/>
    <lineage>
        <taxon>Eukaryota</taxon>
        <taxon>Rhodophyta</taxon>
        <taxon>Bangiophyceae</taxon>
        <taxon>Bangiales</taxon>
        <taxon>Bangiaceae</taxon>
        <taxon>Pyropia</taxon>
    </lineage>
</organism>
<keyword evidence="2" id="KW-1185">Reference proteome</keyword>
<accession>A0ACC3C7G1</accession>
<dbReference type="Proteomes" id="UP000798662">
    <property type="component" value="Chromosome 2"/>
</dbReference>
<evidence type="ECO:0000313" key="1">
    <source>
        <dbReference type="EMBL" id="KAK1866254.1"/>
    </source>
</evidence>
<evidence type="ECO:0000313" key="2">
    <source>
        <dbReference type="Proteomes" id="UP000798662"/>
    </source>
</evidence>
<sequence length="182" mass="18184">MGVPDGAGKPCETHFYRTAYDPLTHTSLVTATPRTGRTHQIRAHLAHLGHPVANDPRYLHPPGAAAVAVAGAAGAPSTLATTPSVPTSPAADAAIPPPPPPPLPPSPSPLRLADVAGGDAAAAAGAALGCPVCDAVSPPAGRGWAGCGAGGWGAREIWLWAAEYAAAGGEWRFVAPLPAWAR</sequence>
<comment type="caution">
    <text evidence="1">The sequence shown here is derived from an EMBL/GenBank/DDBJ whole genome shotgun (WGS) entry which is preliminary data.</text>
</comment>
<reference evidence="1" key="1">
    <citation type="submission" date="2019-11" db="EMBL/GenBank/DDBJ databases">
        <title>Nori genome reveals adaptations in red seaweeds to the harsh intertidal environment.</title>
        <authorList>
            <person name="Wang D."/>
            <person name="Mao Y."/>
        </authorList>
    </citation>
    <scope>NUCLEOTIDE SEQUENCE</scope>
    <source>
        <tissue evidence="1">Gametophyte</tissue>
    </source>
</reference>
<name>A0ACC3C7G1_PYRYE</name>
<protein>
    <submittedName>
        <fullName evidence="1">Uncharacterized protein</fullName>
    </submittedName>
</protein>
<dbReference type="EMBL" id="CM020619">
    <property type="protein sequence ID" value="KAK1866254.1"/>
    <property type="molecule type" value="Genomic_DNA"/>
</dbReference>
<proteinExistence type="predicted"/>
<gene>
    <name evidence="1" type="ORF">I4F81_008774</name>
</gene>